<keyword evidence="3" id="KW-1185">Reference proteome</keyword>
<dbReference type="OMA" id="HQGKLEW"/>
<gene>
    <name evidence="2" type="ORF">KFL_002010040</name>
</gene>
<dbReference type="Proteomes" id="UP000054558">
    <property type="component" value="Unassembled WGS sequence"/>
</dbReference>
<feature type="compositionally biased region" description="Acidic residues" evidence="1">
    <location>
        <begin position="19"/>
        <end position="28"/>
    </location>
</feature>
<dbReference type="PANTHER" id="PTHR35750">
    <property type="entry name" value="PHOSPHOLIPID HYDROPEROXIDE GLUTATHIONE PEROXIDASE"/>
    <property type="match status" value="1"/>
</dbReference>
<dbReference type="OrthoDB" id="550279at2759"/>
<evidence type="ECO:0000313" key="2">
    <source>
        <dbReference type="EMBL" id="GAQ84688.1"/>
    </source>
</evidence>
<proteinExistence type="predicted"/>
<protein>
    <submittedName>
        <fullName evidence="2">Uncharacterized protein</fullName>
    </submittedName>
</protein>
<feature type="region of interest" description="Disordered" evidence="1">
    <location>
        <begin position="15"/>
        <end position="39"/>
    </location>
</feature>
<reference evidence="2 3" key="1">
    <citation type="journal article" date="2014" name="Nat. Commun.">
        <title>Klebsormidium flaccidum genome reveals primary factors for plant terrestrial adaptation.</title>
        <authorList>
            <person name="Hori K."/>
            <person name="Maruyama F."/>
            <person name="Fujisawa T."/>
            <person name="Togashi T."/>
            <person name="Yamamoto N."/>
            <person name="Seo M."/>
            <person name="Sato S."/>
            <person name="Yamada T."/>
            <person name="Mori H."/>
            <person name="Tajima N."/>
            <person name="Moriyama T."/>
            <person name="Ikeuchi M."/>
            <person name="Watanabe M."/>
            <person name="Wada H."/>
            <person name="Kobayashi K."/>
            <person name="Saito M."/>
            <person name="Masuda T."/>
            <person name="Sasaki-Sekimoto Y."/>
            <person name="Mashiguchi K."/>
            <person name="Awai K."/>
            <person name="Shimojima M."/>
            <person name="Masuda S."/>
            <person name="Iwai M."/>
            <person name="Nobusawa T."/>
            <person name="Narise T."/>
            <person name="Kondo S."/>
            <person name="Saito H."/>
            <person name="Sato R."/>
            <person name="Murakawa M."/>
            <person name="Ihara Y."/>
            <person name="Oshima-Yamada Y."/>
            <person name="Ohtaka K."/>
            <person name="Satoh M."/>
            <person name="Sonobe K."/>
            <person name="Ishii M."/>
            <person name="Ohtani R."/>
            <person name="Kanamori-Sato M."/>
            <person name="Honoki R."/>
            <person name="Miyazaki D."/>
            <person name="Mochizuki H."/>
            <person name="Umetsu J."/>
            <person name="Higashi K."/>
            <person name="Shibata D."/>
            <person name="Kamiya Y."/>
            <person name="Sato N."/>
            <person name="Nakamura Y."/>
            <person name="Tabata S."/>
            <person name="Ida S."/>
            <person name="Kurokawa K."/>
            <person name="Ohta H."/>
        </authorList>
    </citation>
    <scope>NUCLEOTIDE SEQUENCE [LARGE SCALE GENOMIC DNA]</scope>
    <source>
        <strain evidence="2 3">NIES-2285</strain>
    </source>
</reference>
<accession>A0A0U9HML8</accession>
<organism evidence="2 3">
    <name type="scientific">Klebsormidium nitens</name>
    <name type="common">Green alga</name>
    <name type="synonym">Ulothrix nitens</name>
    <dbReference type="NCBI Taxonomy" id="105231"/>
    <lineage>
        <taxon>Eukaryota</taxon>
        <taxon>Viridiplantae</taxon>
        <taxon>Streptophyta</taxon>
        <taxon>Klebsormidiophyceae</taxon>
        <taxon>Klebsormidiales</taxon>
        <taxon>Klebsormidiaceae</taxon>
        <taxon>Klebsormidium</taxon>
    </lineage>
</organism>
<dbReference type="EMBL" id="DF237150">
    <property type="protein sequence ID" value="GAQ84688.1"/>
    <property type="molecule type" value="Genomic_DNA"/>
</dbReference>
<dbReference type="AlphaFoldDB" id="A0A0U9HML8"/>
<sequence>MAGFFKRFKDFFSKPAQEDEREDAEEDSSGPSIGFGGGVRQGFSVKRAVPAKGGQQPVVQGVLTDGGIQGLNWYAQLLRQDEDGDIAHEFLRETAPRVSRRGNLIIPSLEIVQKLSPVTGRWKIDIKDGNIFEILESAWPRDRRRS</sequence>
<evidence type="ECO:0000313" key="3">
    <source>
        <dbReference type="Proteomes" id="UP000054558"/>
    </source>
</evidence>
<evidence type="ECO:0000256" key="1">
    <source>
        <dbReference type="SAM" id="MobiDB-lite"/>
    </source>
</evidence>
<name>A0A0U9HML8_KLENI</name>
<dbReference type="PANTHER" id="PTHR35750:SF1">
    <property type="entry name" value="PHOSPHOLIPID HYDROPEROXIDE GLUTATHIONE PEROXIDASE"/>
    <property type="match status" value="1"/>
</dbReference>